<gene>
    <name evidence="2" type="ORF">D7V64_08840</name>
</gene>
<accession>A0A3A8GFZ1</accession>
<evidence type="ECO:0008006" key="4">
    <source>
        <dbReference type="Google" id="ProtNLM"/>
    </source>
</evidence>
<feature type="chain" id="PRO_5017339980" description="DUF4124 domain-containing protein" evidence="1">
    <location>
        <begin position="37"/>
        <end position="214"/>
    </location>
</feature>
<evidence type="ECO:0000256" key="1">
    <source>
        <dbReference type="SAM" id="SignalP"/>
    </source>
</evidence>
<dbReference type="RefSeq" id="WP_120367478.1">
    <property type="nucleotide sequence ID" value="NZ_RAXZ01000009.1"/>
</dbReference>
<protein>
    <recommendedName>
        <fullName evidence="4">DUF4124 domain-containing protein</fullName>
    </recommendedName>
</protein>
<proteinExistence type="predicted"/>
<evidence type="ECO:0000313" key="2">
    <source>
        <dbReference type="EMBL" id="RKG52681.1"/>
    </source>
</evidence>
<keyword evidence="1" id="KW-0732">Signal</keyword>
<organism evidence="2 3">
    <name type="scientific">Acinetobacter cumulans</name>
    <dbReference type="NCBI Taxonomy" id="2136182"/>
    <lineage>
        <taxon>Bacteria</taxon>
        <taxon>Pseudomonadati</taxon>
        <taxon>Pseudomonadota</taxon>
        <taxon>Gammaproteobacteria</taxon>
        <taxon>Moraxellales</taxon>
        <taxon>Moraxellaceae</taxon>
        <taxon>Acinetobacter</taxon>
    </lineage>
</organism>
<dbReference type="EMBL" id="RAXZ01000009">
    <property type="protein sequence ID" value="RKG52681.1"/>
    <property type="molecule type" value="Genomic_DNA"/>
</dbReference>
<comment type="caution">
    <text evidence="2">The sequence shown here is derived from an EMBL/GenBank/DDBJ whole genome shotgun (WGS) entry which is preliminary data.</text>
</comment>
<sequence length="214" mass="24688">MRSQFSVNHSYIAYKKMTQKLILVLVLVSLTPFTFATNPPQKATWFRYYDSKGVANVSTNVTPNHIRYGYEALDQNMQVIKRNRPYNAEADIKQAPQRAVAAQKLAADTQLKSAYNNSSVASQKKKEILTGISKQLVFQQQQLKQLQEDRIMFVRQEREYSRKGQPVPAQLQSILNNNQKNIVAKKQDIQSLQTRYRNTAAEYDKIITRLKAME</sequence>
<dbReference type="Proteomes" id="UP000281084">
    <property type="component" value="Unassembled WGS sequence"/>
</dbReference>
<evidence type="ECO:0000313" key="3">
    <source>
        <dbReference type="Proteomes" id="UP000281084"/>
    </source>
</evidence>
<name>A0A3A8GFZ1_9GAMM</name>
<feature type="signal peptide" evidence="1">
    <location>
        <begin position="1"/>
        <end position="36"/>
    </location>
</feature>
<reference evidence="2 3" key="1">
    <citation type="submission" date="2018-09" db="EMBL/GenBank/DDBJ databases">
        <title>The draft genome of Acinetobacter spp. strains.</title>
        <authorList>
            <person name="Qin J."/>
            <person name="Feng Y."/>
            <person name="Zong Z."/>
        </authorList>
    </citation>
    <scope>NUCLEOTIDE SEQUENCE [LARGE SCALE GENOMIC DNA]</scope>
    <source>
        <strain evidence="2 3">WCHAc060002</strain>
    </source>
</reference>
<dbReference type="AlphaFoldDB" id="A0A3A8GFZ1"/>